<name>A0A948TF29_9GAMM</name>
<dbReference type="GO" id="GO:0004523">
    <property type="term" value="F:RNA-DNA hybrid ribonuclease activity"/>
    <property type="evidence" value="ECO:0007669"/>
    <property type="project" value="UniProtKB-UniRule"/>
</dbReference>
<feature type="binding site" evidence="11">
    <location>
        <position position="47"/>
    </location>
    <ligand>
        <name>Mg(2+)</name>
        <dbReference type="ChEBI" id="CHEBI:18420"/>
        <label>1</label>
    </ligand>
</feature>
<evidence type="ECO:0000256" key="10">
    <source>
        <dbReference type="ARBA" id="ARBA00022842"/>
    </source>
</evidence>
<dbReference type="CDD" id="cd09278">
    <property type="entry name" value="RNase_HI_prokaryote_like"/>
    <property type="match status" value="1"/>
</dbReference>
<feature type="binding site" evidence="11">
    <location>
        <position position="9"/>
    </location>
    <ligand>
        <name>Mg(2+)</name>
        <dbReference type="ChEBI" id="CHEBI:18420"/>
        <label>2</label>
    </ligand>
</feature>
<dbReference type="PROSITE" id="PS50879">
    <property type="entry name" value="RNASE_H_1"/>
    <property type="match status" value="1"/>
</dbReference>
<reference evidence="13" key="2">
    <citation type="submission" date="2021-04" db="EMBL/GenBank/DDBJ databases">
        <authorList>
            <person name="Gilroy R."/>
        </authorList>
    </citation>
    <scope>NUCLEOTIDE SEQUENCE</scope>
    <source>
        <strain evidence="13">378</strain>
    </source>
</reference>
<dbReference type="GO" id="GO:0000287">
    <property type="term" value="F:magnesium ion binding"/>
    <property type="evidence" value="ECO:0007669"/>
    <property type="project" value="UniProtKB-UniRule"/>
</dbReference>
<comment type="catalytic activity">
    <reaction evidence="1 11">
        <text>Endonucleolytic cleavage to 5'-phosphomonoester.</text>
        <dbReference type="EC" id="3.1.26.4"/>
    </reaction>
</comment>
<comment type="function">
    <text evidence="2 11">Endonuclease that specifically degrades the RNA of RNA-DNA hybrids.</text>
</comment>
<dbReference type="GO" id="GO:0003676">
    <property type="term" value="F:nucleic acid binding"/>
    <property type="evidence" value="ECO:0007669"/>
    <property type="project" value="InterPro"/>
</dbReference>
<evidence type="ECO:0000256" key="3">
    <source>
        <dbReference type="ARBA" id="ARBA00005300"/>
    </source>
</evidence>
<evidence type="ECO:0000313" key="14">
    <source>
        <dbReference type="Proteomes" id="UP000733611"/>
    </source>
</evidence>
<dbReference type="Proteomes" id="UP000733611">
    <property type="component" value="Unassembled WGS sequence"/>
</dbReference>
<feature type="binding site" evidence="11">
    <location>
        <position position="69"/>
    </location>
    <ligand>
        <name>Mg(2+)</name>
        <dbReference type="ChEBI" id="CHEBI:18420"/>
        <label>1</label>
    </ligand>
</feature>
<feature type="binding site" evidence="11">
    <location>
        <position position="9"/>
    </location>
    <ligand>
        <name>Mg(2+)</name>
        <dbReference type="ChEBI" id="CHEBI:18420"/>
        <label>1</label>
    </ligand>
</feature>
<evidence type="ECO:0000256" key="8">
    <source>
        <dbReference type="ARBA" id="ARBA00022759"/>
    </source>
</evidence>
<organism evidence="13 14">
    <name type="scientific">Candidatus Anaerobiospirillum pullicola</name>
    <dbReference type="NCBI Taxonomy" id="2838451"/>
    <lineage>
        <taxon>Bacteria</taxon>
        <taxon>Pseudomonadati</taxon>
        <taxon>Pseudomonadota</taxon>
        <taxon>Gammaproteobacteria</taxon>
        <taxon>Aeromonadales</taxon>
        <taxon>Succinivibrionaceae</taxon>
        <taxon>Anaerobiospirillum</taxon>
    </lineage>
</organism>
<evidence type="ECO:0000256" key="6">
    <source>
        <dbReference type="ARBA" id="ARBA00022722"/>
    </source>
</evidence>
<keyword evidence="6 11" id="KW-0540">Nuclease</keyword>
<reference evidence="13" key="1">
    <citation type="journal article" date="2021" name="PeerJ">
        <title>Extensive microbial diversity within the chicken gut microbiome revealed by metagenomics and culture.</title>
        <authorList>
            <person name="Gilroy R."/>
            <person name="Ravi A."/>
            <person name="Getino M."/>
            <person name="Pursley I."/>
            <person name="Horton D.L."/>
            <person name="Alikhan N.F."/>
            <person name="Baker D."/>
            <person name="Gharbi K."/>
            <person name="Hall N."/>
            <person name="Watson M."/>
            <person name="Adriaenssens E.M."/>
            <person name="Foster-Nyarko E."/>
            <person name="Jarju S."/>
            <person name="Secka A."/>
            <person name="Antonio M."/>
            <person name="Oren A."/>
            <person name="Chaudhuri R.R."/>
            <person name="La Ragione R."/>
            <person name="Hildebrand F."/>
            <person name="Pallen M.J."/>
        </authorList>
    </citation>
    <scope>NUCLEOTIDE SEQUENCE</scope>
    <source>
        <strain evidence="13">378</strain>
    </source>
</reference>
<proteinExistence type="inferred from homology"/>
<evidence type="ECO:0000313" key="13">
    <source>
        <dbReference type="EMBL" id="MBU3843724.1"/>
    </source>
</evidence>
<dbReference type="EMBL" id="JAHLFE010000044">
    <property type="protein sequence ID" value="MBU3843724.1"/>
    <property type="molecule type" value="Genomic_DNA"/>
</dbReference>
<comment type="similarity">
    <text evidence="3 11">Belongs to the RNase H family.</text>
</comment>
<dbReference type="InterPro" id="IPR022892">
    <property type="entry name" value="RNaseHI"/>
</dbReference>
<keyword evidence="7 11" id="KW-0479">Metal-binding</keyword>
<accession>A0A948TF29</accession>
<dbReference type="InterPro" id="IPR036397">
    <property type="entry name" value="RNaseH_sf"/>
</dbReference>
<dbReference type="InterPro" id="IPR002156">
    <property type="entry name" value="RNaseH_domain"/>
</dbReference>
<keyword evidence="9 11" id="KW-0378">Hydrolase</keyword>
<evidence type="ECO:0000256" key="5">
    <source>
        <dbReference type="ARBA" id="ARBA00012180"/>
    </source>
</evidence>
<sequence>MKEVQIFTDGSCLRNPGPGGYAAILKYQEHELELSQGYSMTTNNRMELMAVIAALSRLTEPCAVTLTSDSMYVKSGINSWIHTWKSNGWLTAAKQPVKNEDLWRLLDLLCARHQINWRWVKGHSGHAENERCDTLARNAAQGLSGELLLQDNRW</sequence>
<dbReference type="GO" id="GO:0043137">
    <property type="term" value="P:DNA replication, removal of RNA primer"/>
    <property type="evidence" value="ECO:0007669"/>
    <property type="project" value="TreeGrafter"/>
</dbReference>
<evidence type="ECO:0000256" key="1">
    <source>
        <dbReference type="ARBA" id="ARBA00000077"/>
    </source>
</evidence>
<evidence type="ECO:0000256" key="2">
    <source>
        <dbReference type="ARBA" id="ARBA00004065"/>
    </source>
</evidence>
<comment type="subcellular location">
    <subcellularLocation>
        <location evidence="11">Cytoplasm</location>
    </subcellularLocation>
</comment>
<protein>
    <recommendedName>
        <fullName evidence="5 11">Ribonuclease H</fullName>
        <shortName evidence="11">RNase H</shortName>
        <ecNumber evidence="5 11">3.1.26.4</ecNumber>
    </recommendedName>
</protein>
<dbReference type="HAMAP" id="MF_00042">
    <property type="entry name" value="RNase_H"/>
    <property type="match status" value="1"/>
</dbReference>
<dbReference type="NCBIfam" id="NF001236">
    <property type="entry name" value="PRK00203.1"/>
    <property type="match status" value="1"/>
</dbReference>
<keyword evidence="11" id="KW-0963">Cytoplasm</keyword>
<dbReference type="InterPro" id="IPR012337">
    <property type="entry name" value="RNaseH-like_sf"/>
</dbReference>
<dbReference type="PANTHER" id="PTHR10642">
    <property type="entry name" value="RIBONUCLEASE H1"/>
    <property type="match status" value="1"/>
</dbReference>
<dbReference type="InterPro" id="IPR050092">
    <property type="entry name" value="RNase_H"/>
</dbReference>
<gene>
    <name evidence="11 13" type="primary">rnhA</name>
    <name evidence="13" type="ORF">H9847_02470</name>
</gene>
<comment type="subunit">
    <text evidence="4 11">Monomer.</text>
</comment>
<feature type="domain" description="RNase H type-1" evidence="12">
    <location>
        <begin position="1"/>
        <end position="141"/>
    </location>
</feature>
<keyword evidence="8 11" id="KW-0255">Endonuclease</keyword>
<evidence type="ECO:0000256" key="7">
    <source>
        <dbReference type="ARBA" id="ARBA00022723"/>
    </source>
</evidence>
<feature type="binding site" evidence="11">
    <location>
        <position position="133"/>
    </location>
    <ligand>
        <name>Mg(2+)</name>
        <dbReference type="ChEBI" id="CHEBI:18420"/>
        <label>2</label>
    </ligand>
</feature>
<evidence type="ECO:0000259" key="12">
    <source>
        <dbReference type="PROSITE" id="PS50879"/>
    </source>
</evidence>
<evidence type="ECO:0000256" key="11">
    <source>
        <dbReference type="HAMAP-Rule" id="MF_00042"/>
    </source>
</evidence>
<dbReference type="SUPFAM" id="SSF53098">
    <property type="entry name" value="Ribonuclease H-like"/>
    <property type="match status" value="1"/>
</dbReference>
<comment type="caution">
    <text evidence="13">The sequence shown here is derived from an EMBL/GenBank/DDBJ whole genome shotgun (WGS) entry which is preliminary data.</text>
</comment>
<keyword evidence="10 11" id="KW-0460">Magnesium</keyword>
<dbReference type="EC" id="3.1.26.4" evidence="5 11"/>
<dbReference type="FunFam" id="3.30.420.10:FF:000089">
    <property type="entry name" value="Ribonuclease H"/>
    <property type="match status" value="1"/>
</dbReference>
<dbReference type="Pfam" id="PF00075">
    <property type="entry name" value="RNase_H"/>
    <property type="match status" value="1"/>
</dbReference>
<dbReference type="AlphaFoldDB" id="A0A948TF29"/>
<evidence type="ECO:0000256" key="4">
    <source>
        <dbReference type="ARBA" id="ARBA00011245"/>
    </source>
</evidence>
<dbReference type="GO" id="GO:0005737">
    <property type="term" value="C:cytoplasm"/>
    <property type="evidence" value="ECO:0007669"/>
    <property type="project" value="UniProtKB-SubCell"/>
</dbReference>
<dbReference type="Gene3D" id="3.30.420.10">
    <property type="entry name" value="Ribonuclease H-like superfamily/Ribonuclease H"/>
    <property type="match status" value="1"/>
</dbReference>
<dbReference type="PANTHER" id="PTHR10642:SF26">
    <property type="entry name" value="RIBONUCLEASE H1"/>
    <property type="match status" value="1"/>
</dbReference>
<evidence type="ECO:0000256" key="9">
    <source>
        <dbReference type="ARBA" id="ARBA00022801"/>
    </source>
</evidence>
<comment type="cofactor">
    <cofactor evidence="11">
        <name>Mg(2+)</name>
        <dbReference type="ChEBI" id="CHEBI:18420"/>
    </cofactor>
    <text evidence="11">Binds 1 Mg(2+) ion per subunit. May bind a second metal ion at a regulatory site, or after substrate binding.</text>
</comment>